<dbReference type="Pfam" id="PF01726">
    <property type="entry name" value="LexA_DNA_bind"/>
    <property type="match status" value="1"/>
</dbReference>
<comment type="subunit">
    <text evidence="12">Homodimer.</text>
</comment>
<dbReference type="PRINTS" id="PR00726">
    <property type="entry name" value="LEXASERPTASE"/>
</dbReference>
<dbReference type="GO" id="GO:0045892">
    <property type="term" value="P:negative regulation of DNA-templated transcription"/>
    <property type="evidence" value="ECO:0007669"/>
    <property type="project" value="UniProtKB-UniRule"/>
</dbReference>
<dbReference type="RefSeq" id="WP_025227717.1">
    <property type="nucleotide sequence ID" value="NZ_CP007139.1"/>
</dbReference>
<dbReference type="Gene3D" id="2.10.109.10">
    <property type="entry name" value="Umud Fragment, subunit A"/>
    <property type="match status" value="1"/>
</dbReference>
<dbReference type="NCBIfam" id="TIGR00498">
    <property type="entry name" value="lexA"/>
    <property type="match status" value="1"/>
</dbReference>
<evidence type="ECO:0000256" key="5">
    <source>
        <dbReference type="ARBA" id="ARBA00022801"/>
    </source>
</evidence>
<evidence type="ECO:0000259" key="14">
    <source>
        <dbReference type="Pfam" id="PF00717"/>
    </source>
</evidence>
<evidence type="ECO:0000313" key="16">
    <source>
        <dbReference type="EMBL" id="AIE83615.1"/>
    </source>
</evidence>
<comment type="similarity">
    <text evidence="1 12 13">Belongs to the peptidase S24 family.</text>
</comment>
<keyword evidence="6 12" id="KW-0068">Autocatalytic cleavage</keyword>
<name>A0A068NLJ7_FIMGI</name>
<feature type="DNA-binding region" description="H-T-H motif" evidence="12">
    <location>
        <begin position="29"/>
        <end position="49"/>
    </location>
</feature>
<dbReference type="GO" id="GO:0006508">
    <property type="term" value="P:proteolysis"/>
    <property type="evidence" value="ECO:0007669"/>
    <property type="project" value="InterPro"/>
</dbReference>
<keyword evidence="9 12" id="KW-0804">Transcription</keyword>
<keyword evidence="8 12" id="KW-0238">DNA-binding</keyword>
<sequence length="209" mass="22984">MAKGLTKRQQLILQYILDYVQNEGYPPSIREIGRDFEIGSLRGVTVHLDALERKGYISRSNTPRSIKVIHPSFQPTNRSTMLPLLGVIAAGAPIQAQEHVEDMIPVPSEMVRNVEGAFLLRIKGDSMTGEGIMPRDLVVVKPQQTANHGELVAALLGDEATVKRINFASDGVKLMPSNPAYLPIPVTQEDARIIGKIVGLIRDYEGMAF</sequence>
<keyword evidence="10 12" id="KW-0234">DNA repair</keyword>
<evidence type="ECO:0000259" key="15">
    <source>
        <dbReference type="Pfam" id="PF01726"/>
    </source>
</evidence>
<feature type="domain" description="LexA repressor DNA-binding" evidence="15">
    <location>
        <begin position="3"/>
        <end position="62"/>
    </location>
</feature>
<dbReference type="Proteomes" id="UP000027982">
    <property type="component" value="Chromosome"/>
</dbReference>
<keyword evidence="7 12" id="KW-0805">Transcription regulation</keyword>
<dbReference type="GO" id="GO:0004252">
    <property type="term" value="F:serine-type endopeptidase activity"/>
    <property type="evidence" value="ECO:0007669"/>
    <property type="project" value="UniProtKB-UniRule"/>
</dbReference>
<protein>
    <recommendedName>
        <fullName evidence="12">LexA repressor</fullName>
        <ecNumber evidence="12">3.4.21.88</ecNumber>
    </recommendedName>
</protein>
<keyword evidence="5 12" id="KW-0378">Hydrolase</keyword>
<dbReference type="PANTHER" id="PTHR33516">
    <property type="entry name" value="LEXA REPRESSOR"/>
    <property type="match status" value="1"/>
</dbReference>
<dbReference type="EC" id="3.4.21.88" evidence="12"/>
<evidence type="ECO:0000256" key="7">
    <source>
        <dbReference type="ARBA" id="ARBA00023015"/>
    </source>
</evidence>
<keyword evidence="11 12" id="KW-0742">SOS response</keyword>
<dbReference type="SUPFAM" id="SSF51306">
    <property type="entry name" value="LexA/Signal peptidase"/>
    <property type="match status" value="1"/>
</dbReference>
<dbReference type="InterPro" id="IPR006199">
    <property type="entry name" value="LexA_DNA-bd_dom"/>
</dbReference>
<keyword evidence="3 12" id="KW-0235">DNA replication</keyword>
<dbReference type="HOGENOM" id="CLU_066192_45_1_0"/>
<feature type="active site" description="For autocatalytic cleavage activity" evidence="12">
    <location>
        <position position="126"/>
    </location>
</feature>
<evidence type="ECO:0000256" key="13">
    <source>
        <dbReference type="RuleBase" id="RU003991"/>
    </source>
</evidence>
<dbReference type="OrthoDB" id="9802364at2"/>
<comment type="function">
    <text evidence="12">Represses a number of genes involved in the response to DNA damage (SOS response), including recA and lexA. In the presence of single-stranded DNA, RecA interacts with LexA causing an autocatalytic cleavage which disrupts the DNA-binding part of LexA, leading to derepression of the SOS regulon and eventually DNA repair.</text>
</comment>
<gene>
    <name evidence="12" type="primary">lexA</name>
    <name evidence="16" type="ORF">OP10G_0247</name>
</gene>
<dbReference type="EMBL" id="CP007139">
    <property type="protein sequence ID" value="AIE83615.1"/>
    <property type="molecule type" value="Genomic_DNA"/>
</dbReference>
<evidence type="ECO:0000313" key="17">
    <source>
        <dbReference type="Proteomes" id="UP000027982"/>
    </source>
</evidence>
<comment type="catalytic activity">
    <reaction evidence="12">
        <text>Hydrolysis of Ala-|-Gly bond in repressor LexA.</text>
        <dbReference type="EC" id="3.4.21.88"/>
    </reaction>
</comment>
<dbReference type="eggNOG" id="COG1974">
    <property type="taxonomic scope" value="Bacteria"/>
</dbReference>
<dbReference type="InterPro" id="IPR039418">
    <property type="entry name" value="LexA-like"/>
</dbReference>
<dbReference type="SUPFAM" id="SSF46785">
    <property type="entry name" value="Winged helix' DNA-binding domain"/>
    <property type="match status" value="1"/>
</dbReference>
<dbReference type="GO" id="GO:0003677">
    <property type="term" value="F:DNA binding"/>
    <property type="evidence" value="ECO:0007669"/>
    <property type="project" value="UniProtKB-UniRule"/>
</dbReference>
<evidence type="ECO:0000256" key="2">
    <source>
        <dbReference type="ARBA" id="ARBA00022491"/>
    </source>
</evidence>
<dbReference type="GO" id="GO:0006281">
    <property type="term" value="P:DNA repair"/>
    <property type="evidence" value="ECO:0007669"/>
    <property type="project" value="UniProtKB-UniRule"/>
</dbReference>
<dbReference type="GO" id="GO:0006260">
    <property type="term" value="P:DNA replication"/>
    <property type="evidence" value="ECO:0007669"/>
    <property type="project" value="UniProtKB-UniRule"/>
</dbReference>
<dbReference type="STRING" id="661478.OP10G_0247"/>
<dbReference type="GO" id="GO:0009432">
    <property type="term" value="P:SOS response"/>
    <property type="evidence" value="ECO:0007669"/>
    <property type="project" value="UniProtKB-UniRule"/>
</dbReference>
<organism evidence="16 17">
    <name type="scientific">Fimbriimonas ginsengisoli Gsoil 348</name>
    <dbReference type="NCBI Taxonomy" id="661478"/>
    <lineage>
        <taxon>Bacteria</taxon>
        <taxon>Bacillati</taxon>
        <taxon>Armatimonadota</taxon>
        <taxon>Fimbriimonadia</taxon>
        <taxon>Fimbriimonadales</taxon>
        <taxon>Fimbriimonadaceae</taxon>
        <taxon>Fimbriimonas</taxon>
    </lineage>
</organism>
<keyword evidence="4 12" id="KW-0227">DNA damage</keyword>
<dbReference type="CDD" id="cd06529">
    <property type="entry name" value="S24_LexA-like"/>
    <property type="match status" value="1"/>
</dbReference>
<feature type="site" description="Cleavage; by autolysis" evidence="12">
    <location>
        <begin position="90"/>
        <end position="91"/>
    </location>
</feature>
<evidence type="ECO:0000256" key="3">
    <source>
        <dbReference type="ARBA" id="ARBA00022705"/>
    </source>
</evidence>
<dbReference type="InterPro" id="IPR050077">
    <property type="entry name" value="LexA_repressor"/>
</dbReference>
<dbReference type="KEGG" id="fgi:OP10G_0247"/>
<dbReference type="InterPro" id="IPR036390">
    <property type="entry name" value="WH_DNA-bd_sf"/>
</dbReference>
<dbReference type="FunFam" id="2.10.109.10:FF:000001">
    <property type="entry name" value="LexA repressor"/>
    <property type="match status" value="1"/>
</dbReference>
<dbReference type="Pfam" id="PF00717">
    <property type="entry name" value="Peptidase_S24"/>
    <property type="match status" value="1"/>
</dbReference>
<evidence type="ECO:0000256" key="10">
    <source>
        <dbReference type="ARBA" id="ARBA00023204"/>
    </source>
</evidence>
<evidence type="ECO:0000256" key="6">
    <source>
        <dbReference type="ARBA" id="ARBA00022813"/>
    </source>
</evidence>
<feature type="domain" description="Peptidase S24/S26A/S26B/S26C" evidence="14">
    <location>
        <begin position="83"/>
        <end position="198"/>
    </location>
</feature>
<proteinExistence type="inferred from homology"/>
<dbReference type="InterPro" id="IPR036388">
    <property type="entry name" value="WH-like_DNA-bd_sf"/>
</dbReference>
<dbReference type="HAMAP" id="MF_00015">
    <property type="entry name" value="LexA"/>
    <property type="match status" value="1"/>
</dbReference>
<feature type="active site" description="For autocatalytic cleavage activity" evidence="12">
    <location>
        <position position="163"/>
    </location>
</feature>
<accession>A0A068NLJ7</accession>
<evidence type="ECO:0000256" key="11">
    <source>
        <dbReference type="ARBA" id="ARBA00023236"/>
    </source>
</evidence>
<evidence type="ECO:0000256" key="8">
    <source>
        <dbReference type="ARBA" id="ARBA00023125"/>
    </source>
</evidence>
<keyword evidence="2 12" id="KW-0678">Repressor</keyword>
<evidence type="ECO:0000256" key="1">
    <source>
        <dbReference type="ARBA" id="ARBA00007484"/>
    </source>
</evidence>
<dbReference type="InterPro" id="IPR006200">
    <property type="entry name" value="LexA"/>
</dbReference>
<dbReference type="InterPro" id="IPR036286">
    <property type="entry name" value="LexA/Signal_pep-like_sf"/>
</dbReference>
<keyword evidence="17" id="KW-1185">Reference proteome</keyword>
<reference evidence="16 17" key="1">
    <citation type="journal article" date="2014" name="PLoS ONE">
        <title>The first complete genome sequence of the class fimbriimonadia in the phylum armatimonadetes.</title>
        <authorList>
            <person name="Hu Z.Y."/>
            <person name="Wang Y.Z."/>
            <person name="Im W.T."/>
            <person name="Wang S.Y."/>
            <person name="Zhao G.P."/>
            <person name="Zheng H.J."/>
            <person name="Quan Z.X."/>
        </authorList>
    </citation>
    <scope>NUCLEOTIDE SEQUENCE [LARGE SCALE GENOMIC DNA]</scope>
    <source>
        <strain evidence="16">Gsoil 348</strain>
    </source>
</reference>
<dbReference type="InterPro" id="IPR006197">
    <property type="entry name" value="Peptidase_S24_LexA"/>
</dbReference>
<evidence type="ECO:0000256" key="4">
    <source>
        <dbReference type="ARBA" id="ARBA00022763"/>
    </source>
</evidence>
<dbReference type="PANTHER" id="PTHR33516:SF2">
    <property type="entry name" value="LEXA REPRESSOR-RELATED"/>
    <property type="match status" value="1"/>
</dbReference>
<evidence type="ECO:0000256" key="12">
    <source>
        <dbReference type="HAMAP-Rule" id="MF_00015"/>
    </source>
</evidence>
<dbReference type="InterPro" id="IPR015927">
    <property type="entry name" value="Peptidase_S24_S26A/B/C"/>
</dbReference>
<dbReference type="Gene3D" id="1.10.10.10">
    <property type="entry name" value="Winged helix-like DNA-binding domain superfamily/Winged helix DNA-binding domain"/>
    <property type="match status" value="1"/>
</dbReference>
<dbReference type="AlphaFoldDB" id="A0A068NLJ7"/>
<evidence type="ECO:0000256" key="9">
    <source>
        <dbReference type="ARBA" id="ARBA00023163"/>
    </source>
</evidence>